<name>A0ABU5KA77_9ACTN</name>
<dbReference type="RefSeq" id="WP_322423985.1">
    <property type="nucleotide sequence ID" value="NZ_JAXQPW010000002.1"/>
</dbReference>
<organism evidence="2 3">
    <name type="scientific">Nocardioides renjunii</name>
    <dbReference type="NCBI Taxonomy" id="3095075"/>
    <lineage>
        <taxon>Bacteria</taxon>
        <taxon>Bacillati</taxon>
        <taxon>Actinomycetota</taxon>
        <taxon>Actinomycetes</taxon>
        <taxon>Propionibacteriales</taxon>
        <taxon>Nocardioidaceae</taxon>
        <taxon>Nocardioides</taxon>
    </lineage>
</organism>
<feature type="signal peptide" evidence="1">
    <location>
        <begin position="1"/>
        <end position="25"/>
    </location>
</feature>
<keyword evidence="1" id="KW-0732">Signal</keyword>
<feature type="chain" id="PRO_5045332742" description="Calcium-binding protein" evidence="1">
    <location>
        <begin position="26"/>
        <end position="425"/>
    </location>
</feature>
<accession>A0ABU5KA77</accession>
<evidence type="ECO:0008006" key="4">
    <source>
        <dbReference type="Google" id="ProtNLM"/>
    </source>
</evidence>
<dbReference type="InterPro" id="IPR001343">
    <property type="entry name" value="Hemolysn_Ca-bd"/>
</dbReference>
<keyword evidence="3" id="KW-1185">Reference proteome</keyword>
<evidence type="ECO:0000256" key="1">
    <source>
        <dbReference type="SAM" id="SignalP"/>
    </source>
</evidence>
<evidence type="ECO:0000313" key="3">
    <source>
        <dbReference type="Proteomes" id="UP001291999"/>
    </source>
</evidence>
<sequence>MRTISLTAVALLGAVLLAPVGTAAAAGETCQGQAATIVGTPGGEITGTEGADVIVTNDATRVDALGGDDLVCATGERSGYDSATGTGTFVPAILGAGADTFIPSERSGSTIYAGTVDGTDTEADVIRLSWTAGLVISGMPGRPNADIIDLGGSGDVRWSGIQTAPGAVSAAINSIGTGDLSVRSVNGDVTMDARGTVTGVDTKLTWTGRFARLGFTTSAKHGRFTFRGTDSMEHIKVNAPTTYDRDIALGSGNDLYESNSLGGKATRIKGDIGRNTLLLDLKSHDRVRADLSRSRVTATKAGVTDSIRISDFNGLIVAAKRAVVIGTDRTDFIRVAACRTTIKGKKGGDELYVDYKLKSHGAEFLTPPRCSDYEATIDGGSGNDFITGNYGDDRLIGGPGNDSVRGQDGRDVCQGETIQGCEKRI</sequence>
<dbReference type="InterPro" id="IPR018511">
    <property type="entry name" value="Hemolysin-typ_Ca-bd_CS"/>
</dbReference>
<gene>
    <name evidence="2" type="ORF">SFC79_08295</name>
</gene>
<dbReference type="EMBL" id="JAXQPW010000002">
    <property type="protein sequence ID" value="MDZ5661759.1"/>
    <property type="molecule type" value="Genomic_DNA"/>
</dbReference>
<dbReference type="Proteomes" id="UP001291999">
    <property type="component" value="Unassembled WGS sequence"/>
</dbReference>
<dbReference type="Pfam" id="PF00353">
    <property type="entry name" value="HemolysinCabind"/>
    <property type="match status" value="1"/>
</dbReference>
<dbReference type="PROSITE" id="PS00330">
    <property type="entry name" value="HEMOLYSIN_CALCIUM"/>
    <property type="match status" value="1"/>
</dbReference>
<dbReference type="InterPro" id="IPR011049">
    <property type="entry name" value="Serralysin-like_metalloprot_C"/>
</dbReference>
<evidence type="ECO:0000313" key="2">
    <source>
        <dbReference type="EMBL" id="MDZ5661759.1"/>
    </source>
</evidence>
<dbReference type="PRINTS" id="PR00313">
    <property type="entry name" value="CABNDNGRPT"/>
</dbReference>
<protein>
    <recommendedName>
        <fullName evidence="4">Calcium-binding protein</fullName>
    </recommendedName>
</protein>
<reference evidence="2 3" key="1">
    <citation type="submission" date="2023-11" db="EMBL/GenBank/DDBJ databases">
        <title>Novel species in genus Nocardioides.</title>
        <authorList>
            <person name="Zhou H."/>
        </authorList>
    </citation>
    <scope>NUCLEOTIDE SEQUENCE [LARGE SCALE GENOMIC DNA]</scope>
    <source>
        <strain evidence="2 3">S-58</strain>
    </source>
</reference>
<comment type="caution">
    <text evidence="2">The sequence shown here is derived from an EMBL/GenBank/DDBJ whole genome shotgun (WGS) entry which is preliminary data.</text>
</comment>
<dbReference type="Gene3D" id="2.150.10.10">
    <property type="entry name" value="Serralysin-like metalloprotease, C-terminal"/>
    <property type="match status" value="1"/>
</dbReference>
<dbReference type="SUPFAM" id="SSF51120">
    <property type="entry name" value="beta-Roll"/>
    <property type="match status" value="1"/>
</dbReference>
<proteinExistence type="predicted"/>